<feature type="signal peptide" evidence="1">
    <location>
        <begin position="1"/>
        <end position="24"/>
    </location>
</feature>
<dbReference type="RefSeq" id="WP_093009454.1">
    <property type="nucleotide sequence ID" value="NZ_FOXV01000002.1"/>
</dbReference>
<dbReference type="Proteomes" id="UP000243106">
    <property type="component" value="Unassembled WGS sequence"/>
</dbReference>
<feature type="domain" description="DUF302" evidence="2">
    <location>
        <begin position="59"/>
        <end position="121"/>
    </location>
</feature>
<dbReference type="AlphaFoldDB" id="A0A1I5W7Q7"/>
<name>A0A1I5W7Q7_9RHOB</name>
<keyword evidence="4" id="KW-1185">Reference proteome</keyword>
<dbReference type="PANTHER" id="PTHR38342">
    <property type="entry name" value="SLR5037 PROTEIN"/>
    <property type="match status" value="1"/>
</dbReference>
<dbReference type="STRING" id="93684.SAMN05421853_102179"/>
<proteinExistence type="predicted"/>
<evidence type="ECO:0000256" key="1">
    <source>
        <dbReference type="SAM" id="SignalP"/>
    </source>
</evidence>
<evidence type="ECO:0000313" key="3">
    <source>
        <dbReference type="EMBL" id="SFQ15775.1"/>
    </source>
</evidence>
<evidence type="ECO:0000259" key="2">
    <source>
        <dbReference type="Pfam" id="PF03625"/>
    </source>
</evidence>
<dbReference type="EMBL" id="FOXV01000002">
    <property type="protein sequence ID" value="SFQ15775.1"/>
    <property type="molecule type" value="Genomic_DNA"/>
</dbReference>
<dbReference type="PANTHER" id="PTHR38342:SF2">
    <property type="entry name" value="INNER MEMBRANE OR EXPORTED"/>
    <property type="match status" value="1"/>
</dbReference>
<organism evidence="3 4">
    <name type="scientific">Roseivivax halotolerans</name>
    <dbReference type="NCBI Taxonomy" id="93684"/>
    <lineage>
        <taxon>Bacteria</taxon>
        <taxon>Pseudomonadati</taxon>
        <taxon>Pseudomonadota</taxon>
        <taxon>Alphaproteobacteria</taxon>
        <taxon>Rhodobacterales</taxon>
        <taxon>Roseobacteraceae</taxon>
        <taxon>Roseivivax</taxon>
    </lineage>
</organism>
<dbReference type="InterPro" id="IPR005180">
    <property type="entry name" value="DUF302"/>
</dbReference>
<dbReference type="InterPro" id="IPR035923">
    <property type="entry name" value="TT1751-like_sf"/>
</dbReference>
<sequence>MIRVLIRTAAPLVLALGVGAPALADDHVITKDSPHTVAETIDKLEAAVKNAGATIFARVDHGSGAQSVDMDLGASELLIFGNPQIGTPAMQDDPLAGLVLPLKVLAYEDATGQVRVAYVEPEETFDEFEIDDDAEYIRQMEGALDNLTSAAVAE</sequence>
<dbReference type="Gene3D" id="3.30.310.70">
    <property type="entry name" value="TT1751-like domain"/>
    <property type="match status" value="1"/>
</dbReference>
<reference evidence="4" key="1">
    <citation type="submission" date="2016-10" db="EMBL/GenBank/DDBJ databases">
        <authorList>
            <person name="Varghese N."/>
            <person name="Submissions S."/>
        </authorList>
    </citation>
    <scope>NUCLEOTIDE SEQUENCE [LARGE SCALE GENOMIC DNA]</scope>
    <source>
        <strain evidence="4">JCM 10271</strain>
    </source>
</reference>
<feature type="chain" id="PRO_5017268764" evidence="1">
    <location>
        <begin position="25"/>
        <end position="154"/>
    </location>
</feature>
<keyword evidence="1" id="KW-0732">Signal</keyword>
<dbReference type="Pfam" id="PF03625">
    <property type="entry name" value="DUF302"/>
    <property type="match status" value="1"/>
</dbReference>
<gene>
    <name evidence="3" type="ORF">SAMN05421853_102179</name>
</gene>
<evidence type="ECO:0000313" key="4">
    <source>
        <dbReference type="Proteomes" id="UP000243106"/>
    </source>
</evidence>
<accession>A0A1I5W7Q7</accession>
<dbReference type="CDD" id="cd14797">
    <property type="entry name" value="DUF302"/>
    <property type="match status" value="1"/>
</dbReference>
<protein>
    <submittedName>
        <fullName evidence="3">Uncharacterized conserved protein, DUF302 family</fullName>
    </submittedName>
</protein>
<dbReference type="SUPFAM" id="SSF103247">
    <property type="entry name" value="TT1751-like"/>
    <property type="match status" value="1"/>
</dbReference>